<reference evidence="1" key="1">
    <citation type="submission" date="2021-08" db="EMBL/GenBank/DDBJ databases">
        <title>Chromosome-Level Trichoderma cornu-damae using Hi-C Data.</title>
        <authorList>
            <person name="Kim C.S."/>
        </authorList>
    </citation>
    <scope>NUCLEOTIDE SEQUENCE</scope>
    <source>
        <strain evidence="1">KA19-0412C</strain>
    </source>
</reference>
<name>A0A9P8TUT1_9HYPO</name>
<comment type="caution">
    <text evidence="1">The sequence shown here is derived from an EMBL/GenBank/DDBJ whole genome shotgun (WGS) entry which is preliminary data.</text>
</comment>
<protein>
    <submittedName>
        <fullName evidence="1">Uncharacterized protein</fullName>
    </submittedName>
</protein>
<gene>
    <name evidence="1" type="ORF">Trco_004992</name>
</gene>
<dbReference type="AlphaFoldDB" id="A0A9P8TUT1"/>
<proteinExistence type="predicted"/>
<dbReference type="Proteomes" id="UP000827724">
    <property type="component" value="Unassembled WGS sequence"/>
</dbReference>
<organism evidence="1 2">
    <name type="scientific">Trichoderma cornu-damae</name>
    <dbReference type="NCBI Taxonomy" id="654480"/>
    <lineage>
        <taxon>Eukaryota</taxon>
        <taxon>Fungi</taxon>
        <taxon>Dikarya</taxon>
        <taxon>Ascomycota</taxon>
        <taxon>Pezizomycotina</taxon>
        <taxon>Sordariomycetes</taxon>
        <taxon>Hypocreomycetidae</taxon>
        <taxon>Hypocreales</taxon>
        <taxon>Hypocreaceae</taxon>
        <taxon>Trichoderma</taxon>
    </lineage>
</organism>
<dbReference type="SUPFAM" id="SSF102405">
    <property type="entry name" value="MCP/YpsA-like"/>
    <property type="match status" value="1"/>
</dbReference>
<evidence type="ECO:0000313" key="2">
    <source>
        <dbReference type="Proteomes" id="UP000827724"/>
    </source>
</evidence>
<sequence>MWRKLGVVNQPIVLVNFGGSYGDFLAWVATSKSNGFISESSASTMTVVERIGKLPQALEAPPSPGTETQIDDDFDWTTVTPVLGAGAVMPFVETLATLEPDPSGDIRPFHCLVALRFQEMCIVVDLVFSAVAFAIALGHTYEAGPLLHDIGKATSPGIRVP</sequence>
<dbReference type="EMBL" id="JAIWOZ010000004">
    <property type="protein sequence ID" value="KAH6605839.1"/>
    <property type="molecule type" value="Genomic_DNA"/>
</dbReference>
<keyword evidence="2" id="KW-1185">Reference proteome</keyword>
<evidence type="ECO:0000313" key="1">
    <source>
        <dbReference type="EMBL" id="KAH6605839.1"/>
    </source>
</evidence>
<accession>A0A9P8TUT1</accession>
<dbReference type="Gene3D" id="3.40.50.450">
    <property type="match status" value="1"/>
</dbReference>
<dbReference type="OrthoDB" id="414463at2759"/>